<dbReference type="InterPro" id="IPR036390">
    <property type="entry name" value="WH_DNA-bd_sf"/>
</dbReference>
<dbReference type="Proteomes" id="UP001273531">
    <property type="component" value="Unassembled WGS sequence"/>
</dbReference>
<sequence>MYRSLRQSLVAGTASPGDQIVVTEVAKGLRVSPTPVREALARLVGEGLVEDRRRHGYFVPLLSWFDLLELYDLCEALILAALRDARDRGAPPAIDAAPMSDHARTPQSFGVQLTTLLSLSRNARLLAAGRLQVDCLSGAIRIDARLYGDSSDRIQLSEMVAAGNWRAALQYVRREFRRRRSRAESVAFAMAAAHRAKNRANIV</sequence>
<dbReference type="EMBL" id="JAWJEJ010000001">
    <property type="protein sequence ID" value="MDV3455851.1"/>
    <property type="molecule type" value="Genomic_DNA"/>
</dbReference>
<dbReference type="PANTHER" id="PTHR43537">
    <property type="entry name" value="TRANSCRIPTIONAL REGULATOR, GNTR FAMILY"/>
    <property type="match status" value="1"/>
</dbReference>
<dbReference type="SUPFAM" id="SSF46785">
    <property type="entry name" value="Winged helix' DNA-binding domain"/>
    <property type="match status" value="1"/>
</dbReference>
<feature type="domain" description="HTH gntR-type" evidence="4">
    <location>
        <begin position="1"/>
        <end position="62"/>
    </location>
</feature>
<dbReference type="PROSITE" id="PS50949">
    <property type="entry name" value="HTH_GNTR"/>
    <property type="match status" value="1"/>
</dbReference>
<keyword evidence="1" id="KW-0805">Transcription regulation</keyword>
<evidence type="ECO:0000259" key="4">
    <source>
        <dbReference type="PROSITE" id="PS50949"/>
    </source>
</evidence>
<protein>
    <submittedName>
        <fullName evidence="5">GntR family transcriptional regulator</fullName>
    </submittedName>
</protein>
<comment type="caution">
    <text evidence="5">The sequence shown here is derived from an EMBL/GenBank/DDBJ whole genome shotgun (WGS) entry which is preliminary data.</text>
</comment>
<keyword evidence="3" id="KW-0804">Transcription</keyword>
<evidence type="ECO:0000256" key="1">
    <source>
        <dbReference type="ARBA" id="ARBA00023015"/>
    </source>
</evidence>
<dbReference type="PANTHER" id="PTHR43537:SF5">
    <property type="entry name" value="UXU OPERON TRANSCRIPTIONAL REGULATOR"/>
    <property type="match status" value="1"/>
</dbReference>
<gene>
    <name evidence="5" type="ORF">RZN05_02560</name>
</gene>
<dbReference type="Pfam" id="PF00392">
    <property type="entry name" value="GntR"/>
    <property type="match status" value="1"/>
</dbReference>
<dbReference type="Gene3D" id="1.10.10.10">
    <property type="entry name" value="Winged helix-like DNA-binding domain superfamily/Winged helix DNA-binding domain"/>
    <property type="match status" value="1"/>
</dbReference>
<dbReference type="RefSeq" id="WP_317225058.1">
    <property type="nucleotide sequence ID" value="NZ_JAWJEJ010000001.1"/>
</dbReference>
<dbReference type="SMART" id="SM00345">
    <property type="entry name" value="HTH_GNTR"/>
    <property type="match status" value="1"/>
</dbReference>
<name>A0ABU3Y379_9SPHN</name>
<dbReference type="InterPro" id="IPR036388">
    <property type="entry name" value="WH-like_DNA-bd_sf"/>
</dbReference>
<evidence type="ECO:0000313" key="6">
    <source>
        <dbReference type="Proteomes" id="UP001273531"/>
    </source>
</evidence>
<evidence type="ECO:0000256" key="2">
    <source>
        <dbReference type="ARBA" id="ARBA00023125"/>
    </source>
</evidence>
<dbReference type="InterPro" id="IPR000524">
    <property type="entry name" value="Tscrpt_reg_HTH_GntR"/>
</dbReference>
<organism evidence="5 6">
    <name type="scientific">Sphingomonas agrestis</name>
    <dbReference type="NCBI Taxonomy" id="3080540"/>
    <lineage>
        <taxon>Bacteria</taxon>
        <taxon>Pseudomonadati</taxon>
        <taxon>Pseudomonadota</taxon>
        <taxon>Alphaproteobacteria</taxon>
        <taxon>Sphingomonadales</taxon>
        <taxon>Sphingomonadaceae</taxon>
        <taxon>Sphingomonas</taxon>
    </lineage>
</organism>
<dbReference type="CDD" id="cd07377">
    <property type="entry name" value="WHTH_GntR"/>
    <property type="match status" value="1"/>
</dbReference>
<proteinExistence type="predicted"/>
<keyword evidence="2" id="KW-0238">DNA-binding</keyword>
<evidence type="ECO:0000313" key="5">
    <source>
        <dbReference type="EMBL" id="MDV3455851.1"/>
    </source>
</evidence>
<evidence type="ECO:0000256" key="3">
    <source>
        <dbReference type="ARBA" id="ARBA00023163"/>
    </source>
</evidence>
<reference evidence="5 6" key="1">
    <citation type="submission" date="2023-10" db="EMBL/GenBank/DDBJ databases">
        <title>Sphingomonas sp. HF-S4 16S ribosomal RNA gene Genome sequencing and assembly.</title>
        <authorList>
            <person name="Lee H."/>
        </authorList>
    </citation>
    <scope>NUCLEOTIDE SEQUENCE [LARGE SCALE GENOMIC DNA]</scope>
    <source>
        <strain evidence="5 6">HF-S4</strain>
    </source>
</reference>
<accession>A0ABU3Y379</accession>
<keyword evidence="6" id="KW-1185">Reference proteome</keyword>